<evidence type="ECO:0000313" key="2">
    <source>
        <dbReference type="Proteomes" id="UP000789901"/>
    </source>
</evidence>
<sequence>MNFDFGQYLSKNSSTSILHTMDKSQQKSDIYYNPWTDDFDQKNQQSVLNALPIEEIPIEPEADTENIENIQDSWEIFEETIVASGQALGYPDDGLADKWELDSDEESLYLISSRSKQPPTYHIKDLINIRLDQIQQLLKLRVNQLRLKKVLFILSEMQHFLYPNLPPPLQHLNRDFYKLYEAKTKKAQDRLLKQVLRKVRLCKNMKIKGFILTKKCHC</sequence>
<dbReference type="Proteomes" id="UP000789901">
    <property type="component" value="Unassembled WGS sequence"/>
</dbReference>
<reference evidence="1 2" key="1">
    <citation type="submission" date="2021-06" db="EMBL/GenBank/DDBJ databases">
        <authorList>
            <person name="Kallberg Y."/>
            <person name="Tangrot J."/>
            <person name="Rosling A."/>
        </authorList>
    </citation>
    <scope>NUCLEOTIDE SEQUENCE [LARGE SCALE GENOMIC DNA]</scope>
    <source>
        <strain evidence="1 2">120-4 pot B 10/14</strain>
    </source>
</reference>
<keyword evidence="2" id="KW-1185">Reference proteome</keyword>
<comment type="caution">
    <text evidence="1">The sequence shown here is derived from an EMBL/GenBank/DDBJ whole genome shotgun (WGS) entry which is preliminary data.</text>
</comment>
<evidence type="ECO:0000313" key="1">
    <source>
        <dbReference type="EMBL" id="CAG8803350.1"/>
    </source>
</evidence>
<protein>
    <submittedName>
        <fullName evidence="1">25386_t:CDS:1</fullName>
    </submittedName>
</protein>
<name>A0ABN7VWS4_GIGMA</name>
<gene>
    <name evidence="1" type="ORF">GMARGA_LOCUS23631</name>
</gene>
<proteinExistence type="predicted"/>
<dbReference type="EMBL" id="CAJVQB010024103">
    <property type="protein sequence ID" value="CAG8803350.1"/>
    <property type="molecule type" value="Genomic_DNA"/>
</dbReference>
<accession>A0ABN7VWS4</accession>
<organism evidence="1 2">
    <name type="scientific">Gigaspora margarita</name>
    <dbReference type="NCBI Taxonomy" id="4874"/>
    <lineage>
        <taxon>Eukaryota</taxon>
        <taxon>Fungi</taxon>
        <taxon>Fungi incertae sedis</taxon>
        <taxon>Mucoromycota</taxon>
        <taxon>Glomeromycotina</taxon>
        <taxon>Glomeromycetes</taxon>
        <taxon>Diversisporales</taxon>
        <taxon>Gigasporaceae</taxon>
        <taxon>Gigaspora</taxon>
    </lineage>
</organism>